<dbReference type="SUPFAM" id="SSF53720">
    <property type="entry name" value="ALDH-like"/>
    <property type="match status" value="1"/>
</dbReference>
<gene>
    <name evidence="4" type="ordered locus">Sfum_1309</name>
</gene>
<protein>
    <submittedName>
        <fullName evidence="4">Aldehyde dehydrogenase (NAD(+))</fullName>
        <ecNumber evidence="4">1.2.1.3</ecNumber>
    </submittedName>
</protein>
<sequence length="477" mass="51084">MHTPETPRRLLVAGRWVTDAESMPVIDKYTGETIAAVPVASAETVDRAVAAACEAFPVYSRTPAHERSRILEKAASLLESNSEEIAALICREVGKPWKYSIGEVSRSIETIRFSAEEAKRIHGETVPMDASATGEGRMGFYLRSPVGVVAAITPFNFPLNLVAHKVGPALAAGNAVVLKPASTTPLTALRLGEIIQEAGLPPGVLNIVAGPGGTVGDRLVSDPRVAKVSFTGSPPVGEAIIRKAGLKKVTLELGNNSGTIIEPDANLDEAVARCVMSAFANSGQVCISLQRLYLHRDITEEFTKRFLDATARLKVGNPLDRDCDIGPMIGEAEAIRAESWISEAAAGGARVLIGGRRDGAVLYPTVLTDIRPDMKVSCGEVFAPLVSLCPYDRFEDAVRMVDESAYGLQAGIYTKDIRKALYAVDQINAGGIMINDTSIFRVDHMPYGGNKKSGLGREGVRFAIEEMTNIKMVVIKP</sequence>
<dbReference type="STRING" id="335543.Sfum_1309"/>
<dbReference type="FunFam" id="3.40.605.10:FF:000007">
    <property type="entry name" value="NAD/NADP-dependent betaine aldehyde dehydrogenase"/>
    <property type="match status" value="1"/>
</dbReference>
<keyword evidence="5" id="KW-1185">Reference proteome</keyword>
<dbReference type="PANTHER" id="PTHR42991:SF1">
    <property type="entry name" value="ALDEHYDE DEHYDROGENASE"/>
    <property type="match status" value="1"/>
</dbReference>
<evidence type="ECO:0000256" key="1">
    <source>
        <dbReference type="ARBA" id="ARBA00009986"/>
    </source>
</evidence>
<accession>A0LHU9</accession>
<dbReference type="Pfam" id="PF00171">
    <property type="entry name" value="Aldedh"/>
    <property type="match status" value="1"/>
</dbReference>
<dbReference type="InterPro" id="IPR016162">
    <property type="entry name" value="Ald_DH_N"/>
</dbReference>
<name>A0LHU9_SYNFM</name>
<dbReference type="Gene3D" id="3.40.309.10">
    <property type="entry name" value="Aldehyde Dehydrogenase, Chain A, domain 2"/>
    <property type="match status" value="1"/>
</dbReference>
<dbReference type="InterPro" id="IPR051020">
    <property type="entry name" value="ALDH-related_metabolic_enz"/>
</dbReference>
<dbReference type="InterPro" id="IPR016161">
    <property type="entry name" value="Ald_DH/histidinol_DH"/>
</dbReference>
<dbReference type="OrthoDB" id="9762913at2"/>
<dbReference type="CDD" id="cd07149">
    <property type="entry name" value="ALDH_y4uC"/>
    <property type="match status" value="1"/>
</dbReference>
<evidence type="ECO:0000259" key="3">
    <source>
        <dbReference type="Pfam" id="PF00171"/>
    </source>
</evidence>
<dbReference type="eggNOG" id="COG1012">
    <property type="taxonomic scope" value="Bacteria"/>
</dbReference>
<dbReference type="EC" id="1.2.1.3" evidence="4"/>
<dbReference type="InterPro" id="IPR016163">
    <property type="entry name" value="Ald_DH_C"/>
</dbReference>
<dbReference type="AlphaFoldDB" id="A0LHU9"/>
<dbReference type="GO" id="GO:0008911">
    <property type="term" value="F:lactaldehyde dehydrogenase (NAD+) activity"/>
    <property type="evidence" value="ECO:0007669"/>
    <property type="project" value="TreeGrafter"/>
</dbReference>
<dbReference type="InterPro" id="IPR015590">
    <property type="entry name" value="Aldehyde_DH_dom"/>
</dbReference>
<organism evidence="4 5">
    <name type="scientific">Syntrophobacter fumaroxidans (strain DSM 10017 / MPOB)</name>
    <dbReference type="NCBI Taxonomy" id="335543"/>
    <lineage>
        <taxon>Bacteria</taxon>
        <taxon>Pseudomonadati</taxon>
        <taxon>Thermodesulfobacteriota</taxon>
        <taxon>Syntrophobacteria</taxon>
        <taxon>Syntrophobacterales</taxon>
        <taxon>Syntrophobacteraceae</taxon>
        <taxon>Syntrophobacter</taxon>
    </lineage>
</organism>
<keyword evidence="2 4" id="KW-0560">Oxidoreductase</keyword>
<dbReference type="HOGENOM" id="CLU_005391_1_0_7"/>
<dbReference type="EMBL" id="CP000478">
    <property type="protein sequence ID" value="ABK17001.1"/>
    <property type="molecule type" value="Genomic_DNA"/>
</dbReference>
<proteinExistence type="inferred from homology"/>
<evidence type="ECO:0000313" key="5">
    <source>
        <dbReference type="Proteomes" id="UP000001784"/>
    </source>
</evidence>
<comment type="similarity">
    <text evidence="1">Belongs to the aldehyde dehydrogenase family.</text>
</comment>
<reference evidence="4 5" key="1">
    <citation type="submission" date="2006-10" db="EMBL/GenBank/DDBJ databases">
        <title>Complete sequence of Syntrophobacter fumaroxidans MPOB.</title>
        <authorList>
            <consortium name="US DOE Joint Genome Institute"/>
            <person name="Copeland A."/>
            <person name="Lucas S."/>
            <person name="Lapidus A."/>
            <person name="Barry K."/>
            <person name="Detter J.C."/>
            <person name="Glavina del Rio T."/>
            <person name="Hammon N."/>
            <person name="Israni S."/>
            <person name="Pitluck S."/>
            <person name="Goltsman E.G."/>
            <person name="Martinez M."/>
            <person name="Schmutz J."/>
            <person name="Larimer F."/>
            <person name="Land M."/>
            <person name="Hauser L."/>
            <person name="Kyrpides N."/>
            <person name="Kim E."/>
            <person name="Boone D.R."/>
            <person name="Brockman F."/>
            <person name="Culley D."/>
            <person name="Ferry J."/>
            <person name="Gunsalus R."/>
            <person name="McInerney M.J."/>
            <person name="Morrison M."/>
            <person name="Plugge C."/>
            <person name="Rohlin L."/>
            <person name="Scholten J."/>
            <person name="Sieber J."/>
            <person name="Stams A.J.M."/>
            <person name="Worm P."/>
            <person name="Henstra A.M."/>
            <person name="Richardson P."/>
        </authorList>
    </citation>
    <scope>NUCLEOTIDE SEQUENCE [LARGE SCALE GENOMIC DNA]</scope>
    <source>
        <strain evidence="5">DSM 10017 / MPOB</strain>
    </source>
</reference>
<dbReference type="PANTHER" id="PTHR42991">
    <property type="entry name" value="ALDEHYDE DEHYDROGENASE"/>
    <property type="match status" value="1"/>
</dbReference>
<dbReference type="InParanoid" id="A0LHU9"/>
<dbReference type="Proteomes" id="UP000001784">
    <property type="component" value="Chromosome"/>
</dbReference>
<dbReference type="KEGG" id="sfu:Sfum_1309"/>
<dbReference type="Gene3D" id="3.40.605.10">
    <property type="entry name" value="Aldehyde Dehydrogenase, Chain A, domain 1"/>
    <property type="match status" value="1"/>
</dbReference>
<evidence type="ECO:0000256" key="2">
    <source>
        <dbReference type="ARBA" id="ARBA00023002"/>
    </source>
</evidence>
<dbReference type="RefSeq" id="WP_011698172.1">
    <property type="nucleotide sequence ID" value="NC_008554.1"/>
</dbReference>
<evidence type="ECO:0000313" key="4">
    <source>
        <dbReference type="EMBL" id="ABK17001.1"/>
    </source>
</evidence>
<feature type="domain" description="Aldehyde dehydrogenase" evidence="3">
    <location>
        <begin position="16"/>
        <end position="473"/>
    </location>
</feature>